<organism evidence="7 8">
    <name type="scientific">Nepenthes gracilis</name>
    <name type="common">Slender pitcher plant</name>
    <dbReference type="NCBI Taxonomy" id="150966"/>
    <lineage>
        <taxon>Eukaryota</taxon>
        <taxon>Viridiplantae</taxon>
        <taxon>Streptophyta</taxon>
        <taxon>Embryophyta</taxon>
        <taxon>Tracheophyta</taxon>
        <taxon>Spermatophyta</taxon>
        <taxon>Magnoliopsida</taxon>
        <taxon>eudicotyledons</taxon>
        <taxon>Gunneridae</taxon>
        <taxon>Pentapetalae</taxon>
        <taxon>Caryophyllales</taxon>
        <taxon>Nepenthaceae</taxon>
        <taxon>Nepenthes</taxon>
    </lineage>
</organism>
<evidence type="ECO:0000313" key="7">
    <source>
        <dbReference type="EMBL" id="GMG99731.1"/>
    </source>
</evidence>
<dbReference type="FunFam" id="2.30.30.140:FF:000115">
    <property type="entry name" value="Tudor/PWWP/MBT superfamily protein"/>
    <property type="match status" value="1"/>
</dbReference>
<dbReference type="EMBL" id="BSYO01000001">
    <property type="protein sequence ID" value="GMG99731.1"/>
    <property type="molecule type" value="Genomic_DNA"/>
</dbReference>
<dbReference type="InterPro" id="IPR052657">
    <property type="entry name" value="PDP_family_Arabidopsis"/>
</dbReference>
<dbReference type="CDD" id="cd05162">
    <property type="entry name" value="PWWP"/>
    <property type="match status" value="1"/>
</dbReference>
<feature type="region of interest" description="Disordered" evidence="5">
    <location>
        <begin position="732"/>
        <end position="758"/>
    </location>
</feature>
<evidence type="ECO:0000256" key="5">
    <source>
        <dbReference type="SAM" id="MobiDB-lite"/>
    </source>
</evidence>
<evidence type="ECO:0000256" key="3">
    <source>
        <dbReference type="ARBA" id="ARBA00023242"/>
    </source>
</evidence>
<evidence type="ECO:0000256" key="2">
    <source>
        <dbReference type="ARBA" id="ARBA00023163"/>
    </source>
</evidence>
<protein>
    <recommendedName>
        <fullName evidence="6">PWWP domain-containing protein</fullName>
    </recommendedName>
</protein>
<dbReference type="GO" id="GO:0035098">
    <property type="term" value="C:ESC/E(Z) complex"/>
    <property type="evidence" value="ECO:0007669"/>
    <property type="project" value="UniProtKB-ARBA"/>
</dbReference>
<dbReference type="InterPro" id="IPR000313">
    <property type="entry name" value="PWWP_dom"/>
</dbReference>
<dbReference type="Proteomes" id="UP001279734">
    <property type="component" value="Unassembled WGS sequence"/>
</dbReference>
<feature type="region of interest" description="Disordered" evidence="5">
    <location>
        <begin position="841"/>
        <end position="919"/>
    </location>
</feature>
<feature type="compositionally biased region" description="Basic and acidic residues" evidence="5">
    <location>
        <begin position="376"/>
        <end position="397"/>
    </location>
</feature>
<dbReference type="GO" id="GO:0006355">
    <property type="term" value="P:regulation of DNA-templated transcription"/>
    <property type="evidence" value="ECO:0007669"/>
    <property type="project" value="UniProtKB-ARBA"/>
</dbReference>
<comment type="similarity">
    <text evidence="4">Belongs to the PDP family.</text>
</comment>
<feature type="compositionally biased region" description="Low complexity" evidence="5">
    <location>
        <begin position="865"/>
        <end position="884"/>
    </location>
</feature>
<proteinExistence type="inferred from homology"/>
<evidence type="ECO:0000259" key="6">
    <source>
        <dbReference type="PROSITE" id="PS50812"/>
    </source>
</evidence>
<dbReference type="SMART" id="SM00293">
    <property type="entry name" value="PWWP"/>
    <property type="match status" value="1"/>
</dbReference>
<dbReference type="SUPFAM" id="SSF63748">
    <property type="entry name" value="Tudor/PWWP/MBT"/>
    <property type="match status" value="1"/>
</dbReference>
<dbReference type="AlphaFoldDB" id="A0AAD3RW59"/>
<feature type="region of interest" description="Disordered" evidence="5">
    <location>
        <begin position="641"/>
        <end position="685"/>
    </location>
</feature>
<keyword evidence="3" id="KW-0539">Nucleus</keyword>
<dbReference type="GO" id="GO:2000028">
    <property type="term" value="P:regulation of photoperiodism, flowering"/>
    <property type="evidence" value="ECO:0007669"/>
    <property type="project" value="UniProtKB-ARBA"/>
</dbReference>
<keyword evidence="1" id="KW-0805">Transcription regulation</keyword>
<feature type="domain" description="PWWP" evidence="6">
    <location>
        <begin position="139"/>
        <end position="200"/>
    </location>
</feature>
<dbReference type="Gene3D" id="2.30.30.140">
    <property type="match status" value="1"/>
</dbReference>
<keyword evidence="2" id="KW-0804">Transcription</keyword>
<gene>
    <name evidence="7" type="ORF">Nepgr_001571</name>
</gene>
<evidence type="ECO:0000313" key="8">
    <source>
        <dbReference type="Proteomes" id="UP001279734"/>
    </source>
</evidence>
<dbReference type="Pfam" id="PF00855">
    <property type="entry name" value="PWWP"/>
    <property type="match status" value="1"/>
</dbReference>
<evidence type="ECO:0000256" key="1">
    <source>
        <dbReference type="ARBA" id="ARBA00023015"/>
    </source>
</evidence>
<reference evidence="7" key="1">
    <citation type="submission" date="2023-05" db="EMBL/GenBank/DDBJ databases">
        <title>Nepenthes gracilis genome sequencing.</title>
        <authorList>
            <person name="Fukushima K."/>
        </authorList>
    </citation>
    <scope>NUCLEOTIDE SEQUENCE</scope>
    <source>
        <strain evidence="7">SING2019-196</strain>
    </source>
</reference>
<accession>A0AAD3RW59</accession>
<feature type="region of interest" description="Disordered" evidence="5">
    <location>
        <begin position="328"/>
        <end position="411"/>
    </location>
</feature>
<dbReference type="PANTHER" id="PTHR10688:SF5">
    <property type="entry name" value="PWWP DOMAIN-CONTAINING PROTEIN 1-RELATED"/>
    <property type="match status" value="1"/>
</dbReference>
<keyword evidence="8" id="KW-1185">Reference proteome</keyword>
<dbReference type="PANTHER" id="PTHR10688">
    <property type="entry name" value="PWWP DOMAIN-CONTAINING PROTEIN"/>
    <property type="match status" value="1"/>
</dbReference>
<evidence type="ECO:0000256" key="4">
    <source>
        <dbReference type="ARBA" id="ARBA00060746"/>
    </source>
</evidence>
<comment type="caution">
    <text evidence="7">The sequence shown here is derived from an EMBL/GenBank/DDBJ whole genome shotgun (WGS) entry which is preliminary data.</text>
</comment>
<name>A0AAD3RW59_NEPGR</name>
<sequence length="1010" mass="109680">MLESDVDLIRVLPKPEGDFDARAFGGDADCGVDREIEASRKIRAFPEVVASEGMGYRVREVAGQAMESRVPDDDNDDAYNVGADGSRLRMDGADGDCRLQKRGDAEHDVMITLYDGDAAKNVAGQLRVGSMKVGFGFEMGDMVWGKVKSHPWWPGHIFNEAFASPSVRRMKSDGHVLVAFFGDSSYGWFEPAELIPYDPYFSENSLQANSRNFLNALEDSVEEASRRSALGLSCRCRNPSNFRPTRVQGYFAVDVFDYESGGIYSVSQIRRARENFQTAATLSFMKQLALAPIDVESRSIDFIKKKSISLSYRRAIFEEFDETYAQAFGQEPIRPGRSSPSVTDRPTKDPTRAPLSGPQVFAEALGGQKISTKSVKSKEHAKRDRYLFKRRDERRDSMTPQSGHLHATSSLSSSIDQVVSVSEQNSTFMTGRAAADACKEPAWGPSVSTGGKEGDGLCHVTDNRTGDHIALDVGLAGGSGKKINAAKIAPGELGSVKPEIGRKKKRKIEAEMSSGHLHKKPVNGNNEASAGKLLGKPIKIAASLSEDPQLSHQKSGIEGGCISSMSEQVAPLPFGGAEKSKFELPWLLGDLEILALNPLHGARKDRHAILKQVFLRFRSLVFQKSSVVLSPAATGPYEVRLKKSPPVSGPPINAAGGETRGVRTSKPPKPLGRPDGPTIAGRKSLPSDYHDEIAAKRVQKLLGSKSSGGEKRMVQKISGMQPAEERGKVAAVAAQPPPPPPPKTSKAGSCKSMQPPPRVEEPTYLVMKYPSGTSLPSSNELKARFARFGPMDPSGNRIFYKTSTCRVIFLYKQDAQRAHRYAEGNKSVFPNVRFFLKPLSASKTPNVGEDTANEPPPAQPPTTELQPATPVLQLPPTQPPAVQLKSCLKRPTGDEVSGPGVRGGRVRFNMGEESSGRKSNLSSSVAFNIDNNNQKLIASHSLPTFPLPLGNQQDDAVGPIVNHNYNPTNIIPNQAPSVDISQQMLSLLMRCNDVVANVKSKLGHVPYHPL</sequence>
<dbReference type="PROSITE" id="PS50812">
    <property type="entry name" value="PWWP"/>
    <property type="match status" value="1"/>
</dbReference>